<reference evidence="1" key="2">
    <citation type="submission" date="2021-10" db="EMBL/GenBank/DDBJ databases">
        <authorList>
            <person name="Piombo E."/>
        </authorList>
    </citation>
    <scope>NUCLEOTIDE SEQUENCE</scope>
</reference>
<accession>A0ACA9TWY7</accession>
<organism evidence="1 2">
    <name type="scientific">Clonostachys rosea f. rosea IK726</name>
    <dbReference type="NCBI Taxonomy" id="1349383"/>
    <lineage>
        <taxon>Eukaryota</taxon>
        <taxon>Fungi</taxon>
        <taxon>Dikarya</taxon>
        <taxon>Ascomycota</taxon>
        <taxon>Pezizomycotina</taxon>
        <taxon>Sordariomycetes</taxon>
        <taxon>Hypocreomycetidae</taxon>
        <taxon>Hypocreales</taxon>
        <taxon>Bionectriaceae</taxon>
        <taxon>Clonostachys</taxon>
    </lineage>
</organism>
<gene>
    <name evidence="1" type="ORF">CRV2_00012228</name>
</gene>
<reference evidence="1" key="1">
    <citation type="submission" date="2020-04" db="EMBL/GenBank/DDBJ databases">
        <authorList>
            <person name="Broberg M."/>
        </authorList>
    </citation>
    <scope>NUCLEOTIDE SEQUENCE</scope>
</reference>
<evidence type="ECO:0000313" key="2">
    <source>
        <dbReference type="Proteomes" id="UP000836387"/>
    </source>
</evidence>
<name>A0ACA9TWY7_BIOOC</name>
<sequence>MVSPVAGQFRVFARESKERDSVSYDYKLGRWIRGMECPLTVSCGSGEGESLAICGTFSRSSLCRMELWAALDTKDSGFGPGAGPDWVFWYLRLFCGLVTG</sequence>
<proteinExistence type="predicted"/>
<dbReference type="Proteomes" id="UP000836387">
    <property type="component" value="Unassembled WGS sequence"/>
</dbReference>
<dbReference type="EMBL" id="CADEHS020000009">
    <property type="protein sequence ID" value="CAG9945490.1"/>
    <property type="molecule type" value="Genomic_DNA"/>
</dbReference>
<protein>
    <submittedName>
        <fullName evidence="1">Uncharacterized protein</fullName>
    </submittedName>
</protein>
<comment type="caution">
    <text evidence="1">The sequence shown here is derived from an EMBL/GenBank/DDBJ whole genome shotgun (WGS) entry which is preliminary data.</text>
</comment>
<keyword evidence="2" id="KW-1185">Reference proteome</keyword>
<evidence type="ECO:0000313" key="1">
    <source>
        <dbReference type="EMBL" id="CAG9945490.1"/>
    </source>
</evidence>